<evidence type="ECO:0000313" key="2">
    <source>
        <dbReference type="Proteomes" id="UP000183371"/>
    </source>
</evidence>
<protein>
    <submittedName>
        <fullName evidence="1">Uncharacterized protein</fullName>
    </submittedName>
</protein>
<name>A0A1I7ATJ2_9HYPH</name>
<organism evidence="1 2">
    <name type="scientific">Pseudovibrio denitrificans</name>
    <dbReference type="NCBI Taxonomy" id="258256"/>
    <lineage>
        <taxon>Bacteria</taxon>
        <taxon>Pseudomonadati</taxon>
        <taxon>Pseudomonadota</taxon>
        <taxon>Alphaproteobacteria</taxon>
        <taxon>Hyphomicrobiales</taxon>
        <taxon>Stappiaceae</taxon>
        <taxon>Pseudovibrio</taxon>
    </lineage>
</organism>
<sequence>MGCCHSLTSSRTSGAVIRDPEQHETALMAGPMNWLRRDTDAKAAEFEGVAYGSRLGGRDDTGG</sequence>
<reference evidence="2" key="1">
    <citation type="submission" date="2016-10" db="EMBL/GenBank/DDBJ databases">
        <authorList>
            <person name="Varghese N."/>
            <person name="Submissions S."/>
        </authorList>
    </citation>
    <scope>NUCLEOTIDE SEQUENCE [LARGE SCALE GENOMIC DNA]</scope>
    <source>
        <strain evidence="2">DSM 17465</strain>
    </source>
</reference>
<accession>A0A1I7ATJ2</accession>
<evidence type="ECO:0000313" key="1">
    <source>
        <dbReference type="EMBL" id="SFT78226.1"/>
    </source>
</evidence>
<gene>
    <name evidence="1" type="ORF">SAMN05444141_103349</name>
</gene>
<keyword evidence="2" id="KW-1185">Reference proteome</keyword>
<dbReference type="Proteomes" id="UP000183371">
    <property type="component" value="Unassembled WGS sequence"/>
</dbReference>
<dbReference type="AlphaFoldDB" id="A0A1I7ATJ2"/>
<proteinExistence type="predicted"/>
<dbReference type="EMBL" id="FPBD01000003">
    <property type="protein sequence ID" value="SFT78226.1"/>
    <property type="molecule type" value="Genomic_DNA"/>
</dbReference>